<dbReference type="InterPro" id="IPR000898">
    <property type="entry name" value="Indolamine_dOase"/>
</dbReference>
<feature type="compositionally biased region" description="Acidic residues" evidence="6">
    <location>
        <begin position="1072"/>
        <end position="1121"/>
    </location>
</feature>
<evidence type="ECO:0000256" key="3">
    <source>
        <dbReference type="ARBA" id="ARBA00023004"/>
    </source>
</evidence>
<evidence type="ECO:0000256" key="4">
    <source>
        <dbReference type="PIRSR" id="PIRSR600898-1"/>
    </source>
</evidence>
<feature type="region of interest" description="Disordered" evidence="6">
    <location>
        <begin position="1029"/>
        <end position="1258"/>
    </location>
</feature>
<evidence type="ECO:0000256" key="5">
    <source>
        <dbReference type="PROSITE-ProRule" id="PRU00221"/>
    </source>
</evidence>
<evidence type="ECO:0000256" key="2">
    <source>
        <dbReference type="ARBA" id="ARBA00022723"/>
    </source>
</evidence>
<dbReference type="GO" id="GO:0005737">
    <property type="term" value="C:cytoplasm"/>
    <property type="evidence" value="ECO:0007669"/>
    <property type="project" value="TreeGrafter"/>
</dbReference>
<feature type="compositionally biased region" description="Basic and acidic residues" evidence="6">
    <location>
        <begin position="1190"/>
        <end position="1214"/>
    </location>
</feature>
<comment type="caution">
    <text evidence="7">The sequence shown here is derived from an EMBL/GenBank/DDBJ whole genome shotgun (WGS) entry which is preliminary data.</text>
</comment>
<evidence type="ECO:0000256" key="6">
    <source>
        <dbReference type="SAM" id="MobiDB-lite"/>
    </source>
</evidence>
<feature type="compositionally biased region" description="Basic and acidic residues" evidence="6">
    <location>
        <begin position="1058"/>
        <end position="1071"/>
    </location>
</feature>
<keyword evidence="8" id="KW-1185">Reference proteome</keyword>
<dbReference type="Gene3D" id="2.130.10.10">
    <property type="entry name" value="YVTN repeat-like/Quinoprotein amine dehydrogenase"/>
    <property type="match status" value="2"/>
</dbReference>
<dbReference type="GO" id="GO:0046872">
    <property type="term" value="F:metal ion binding"/>
    <property type="evidence" value="ECO:0007669"/>
    <property type="project" value="UniProtKB-KW"/>
</dbReference>
<evidence type="ECO:0000313" key="7">
    <source>
        <dbReference type="EMBL" id="CAD6185599.1"/>
    </source>
</evidence>
<feature type="repeat" description="WD" evidence="5">
    <location>
        <begin position="666"/>
        <end position="707"/>
    </location>
</feature>
<dbReference type="SUPFAM" id="SSF140959">
    <property type="entry name" value="Indolic compounds 2,3-dioxygenase-like"/>
    <property type="match status" value="1"/>
</dbReference>
<evidence type="ECO:0000256" key="1">
    <source>
        <dbReference type="ARBA" id="ARBA00007119"/>
    </source>
</evidence>
<keyword evidence="4" id="KW-0349">Heme</keyword>
<sequence>MKEMKLTDLDKLLDHYRLDKNHGFLTRCDPSKLSSYYESWVKMCDSLKSYKDTNELRNKIRDMESLDTSHLETYEDWRLAHLLLITMTSAYLWHGNSEKVPSVLPLSLSKPLMEVSEHLGIKPVVSHCSTCLANWLEIDPDKDFDPDNLETIAFKFFGNTDEQWFFTVTAKIEKDFAPAIVEIAKCTAKAEKIDLDEESLTDCLIAISESLIKAKKTIKRMPEKLKPSFFYQDFRRFLWGYNKSNLESEGFYFEGYEEMGPQLHDGASAAQSSTLQLIDAFLGIEHQEKQKIFLDEQLNYMPREHREFIQYVRKVQAGRISKGELVYASRNNAVSALRSFRSEHLITVARFIISQSTTDPSAAVGTGGTLLMNFLKSVLDSKLLHRARKHDGSPEADAPCAKRAKMVGLAGRRAGVQEAGPSRLTVGERIQQSMQFMGEKDDDDEPKEKPNLTPKTECMVRVIAQFLSDSGLQESAQALVKETQTKIESIYGMEMRKSICQGDWAEALYVLDEAGRLLTSAEQNATRLILLEEKFYQHVRNGESFEALELMKHEYPQGKDFEIKRNQILKHLYVSPRKIHKYPDAARCTSRTERKKIAETIQRILPHSFMLPANRLKTLVDQAKKYQLDQCKLHMKEQLLTDDTGVLEDHRCFVNNHKSYSLIQTIRDDENEVWIVKFSPDGLLMASGSKHNNVIIWKVRESKTIKKVRLLETMMSKGHINNMVWSYDSTLLAICGSEQSEFNLLVYNIVYGTTHCIVKCLSHGERGISITSSTVYSCCSFFAGTNRLLIAGTERGLLRVYDMDGSESAQLVKQVNGFRVRCIYGFKDGKRFLASDSHNRIRMYSMNENDGETIFVEEAPILTFEVHPTERLILTTTTLNLRLYDMKTKTLVRYFSGACQYDNNSALIVHASFGGANKGFIATGSVRTWSSFEKHNGKPNRSRKNVQKDGRVCIWDFDDSRPTLRLKGHTGVVNAVSWHPTNPRMLASCSEDGTIRIWQLHPSVTSRMTNILPKQMKKKTEVKIEVVDDDEDLEQMEEDDRRPVVHNYTSMTNGNSNPRKEKTHTPERESEASGDSDIDSEEEEIDDGSDDSEVEDDQESDEESDEEDSELELEEEDDEVDFLNRRRFAPEEPAVEVVFEGLLRHDPRNLESRRDSESDDFWASNRVPGVRAGDHYLMPDRWSPRARPAPRREEETRMETENNKSPEQGPRRMTPDLTNGMRINVRQRTPQIPRGLSESFPATPPINTTAHRENAVRWGPVPPDRPPLNLPEPPVYIPQPVLTERQRRLRELDRLGFQNTIAYRLLAQEEAIGAPPGPMPFPFNYPPV</sequence>
<dbReference type="Proteomes" id="UP000835052">
    <property type="component" value="Unassembled WGS sequence"/>
</dbReference>
<feature type="compositionally biased region" description="Low complexity" evidence="6">
    <location>
        <begin position="1131"/>
        <end position="1140"/>
    </location>
</feature>
<comment type="similarity">
    <text evidence="1">Belongs to the indoleamine 2,3-dioxygenase family.</text>
</comment>
<feature type="compositionally biased region" description="Acidic residues" evidence="6">
    <location>
        <begin position="1029"/>
        <end position="1038"/>
    </location>
</feature>
<proteinExistence type="inferred from homology"/>
<accession>A0A8S1GQS8</accession>
<protein>
    <submittedName>
        <fullName evidence="7">Uncharacterized protein</fullName>
    </submittedName>
</protein>
<feature type="compositionally biased region" description="Polar residues" evidence="6">
    <location>
        <begin position="1047"/>
        <end position="1057"/>
    </location>
</feature>
<dbReference type="InterPro" id="IPR037217">
    <property type="entry name" value="Trp/Indoleamine_2_3_dOase-like"/>
</dbReference>
<dbReference type="PROSITE" id="PS50082">
    <property type="entry name" value="WD_REPEATS_2"/>
    <property type="match status" value="2"/>
</dbReference>
<feature type="compositionally biased region" description="Basic and acidic residues" evidence="6">
    <location>
        <begin position="1142"/>
        <end position="1156"/>
    </location>
</feature>
<dbReference type="InterPro" id="IPR015943">
    <property type="entry name" value="WD40/YVTN_repeat-like_dom_sf"/>
</dbReference>
<keyword evidence="3 4" id="KW-0408">Iron</keyword>
<feature type="binding site" description="proximal binding residue" evidence="4">
    <location>
        <position position="344"/>
    </location>
    <ligand>
        <name>heme b</name>
        <dbReference type="ChEBI" id="CHEBI:60344"/>
    </ligand>
    <ligandPart>
        <name>Fe</name>
        <dbReference type="ChEBI" id="CHEBI:18248"/>
    </ligandPart>
</feature>
<dbReference type="EMBL" id="CAJGYM010000002">
    <property type="protein sequence ID" value="CAD6185599.1"/>
    <property type="molecule type" value="Genomic_DNA"/>
</dbReference>
<dbReference type="GO" id="GO:0033754">
    <property type="term" value="F:indoleamine 2,3-dioxygenase activity"/>
    <property type="evidence" value="ECO:0007669"/>
    <property type="project" value="TreeGrafter"/>
</dbReference>
<keyword evidence="5" id="KW-0853">WD repeat</keyword>
<feature type="repeat" description="WD" evidence="5">
    <location>
        <begin position="966"/>
        <end position="1000"/>
    </location>
</feature>
<dbReference type="Pfam" id="PF00400">
    <property type="entry name" value="WD40"/>
    <property type="match status" value="2"/>
</dbReference>
<name>A0A8S1GQS8_9PELO</name>
<dbReference type="PROSITE" id="PS50896">
    <property type="entry name" value="LISH"/>
    <property type="match status" value="1"/>
</dbReference>
<gene>
    <name evidence="7" type="ORF">CAUJ_LOCUS1518</name>
</gene>
<dbReference type="Pfam" id="PF01231">
    <property type="entry name" value="IDO"/>
    <property type="match status" value="1"/>
</dbReference>
<keyword evidence="2 4" id="KW-0479">Metal-binding</keyword>
<dbReference type="GO" id="GO:0004833">
    <property type="term" value="F:L-tryptophan 2,3-dioxygenase activity"/>
    <property type="evidence" value="ECO:0007669"/>
    <property type="project" value="TreeGrafter"/>
</dbReference>
<dbReference type="GO" id="GO:0020037">
    <property type="term" value="F:heme binding"/>
    <property type="evidence" value="ECO:0007669"/>
    <property type="project" value="InterPro"/>
</dbReference>
<dbReference type="InterPro" id="IPR001680">
    <property type="entry name" value="WD40_rpt"/>
</dbReference>
<organism evidence="7 8">
    <name type="scientific">Caenorhabditis auriculariae</name>
    <dbReference type="NCBI Taxonomy" id="2777116"/>
    <lineage>
        <taxon>Eukaryota</taxon>
        <taxon>Metazoa</taxon>
        <taxon>Ecdysozoa</taxon>
        <taxon>Nematoda</taxon>
        <taxon>Chromadorea</taxon>
        <taxon>Rhabditida</taxon>
        <taxon>Rhabditina</taxon>
        <taxon>Rhabditomorpha</taxon>
        <taxon>Rhabditoidea</taxon>
        <taxon>Rhabditidae</taxon>
        <taxon>Peloderinae</taxon>
        <taxon>Caenorhabditis</taxon>
    </lineage>
</organism>
<dbReference type="SUPFAM" id="SSF50978">
    <property type="entry name" value="WD40 repeat-like"/>
    <property type="match status" value="1"/>
</dbReference>
<dbReference type="GO" id="GO:0034354">
    <property type="term" value="P:'de novo' NAD+ biosynthetic process from L-tryptophan"/>
    <property type="evidence" value="ECO:0007669"/>
    <property type="project" value="TreeGrafter"/>
</dbReference>
<dbReference type="GO" id="GO:0019441">
    <property type="term" value="P:L-tryptophan catabolic process to kynurenine"/>
    <property type="evidence" value="ECO:0007669"/>
    <property type="project" value="InterPro"/>
</dbReference>
<dbReference type="PROSITE" id="PS50294">
    <property type="entry name" value="WD_REPEATS_REGION"/>
    <property type="match status" value="2"/>
</dbReference>
<dbReference type="Gene3D" id="1.20.58.480">
    <property type="match status" value="1"/>
</dbReference>
<dbReference type="PANTHER" id="PTHR28657">
    <property type="entry name" value="INDOLEAMINE 2,3-DIOXYGENASE"/>
    <property type="match status" value="1"/>
</dbReference>
<dbReference type="SMART" id="SM00320">
    <property type="entry name" value="WD40"/>
    <property type="match status" value="6"/>
</dbReference>
<dbReference type="OrthoDB" id="972532at2759"/>
<dbReference type="InterPro" id="IPR036322">
    <property type="entry name" value="WD40_repeat_dom_sf"/>
</dbReference>
<dbReference type="PANTHER" id="PTHR28657:SF5">
    <property type="entry name" value="INDOLEAMINE 2,3-DIOXYGENASE"/>
    <property type="match status" value="1"/>
</dbReference>
<evidence type="ECO:0000313" key="8">
    <source>
        <dbReference type="Proteomes" id="UP000835052"/>
    </source>
</evidence>
<dbReference type="InterPro" id="IPR006594">
    <property type="entry name" value="LisH"/>
</dbReference>
<reference evidence="7" key="1">
    <citation type="submission" date="2020-10" db="EMBL/GenBank/DDBJ databases">
        <authorList>
            <person name="Kikuchi T."/>
        </authorList>
    </citation>
    <scope>NUCLEOTIDE SEQUENCE</scope>
    <source>
        <strain evidence="7">NKZ352</strain>
    </source>
</reference>